<feature type="chain" id="PRO_5041388384" evidence="1">
    <location>
        <begin position="20"/>
        <end position="97"/>
    </location>
</feature>
<dbReference type="SUPFAM" id="SSF48726">
    <property type="entry name" value="Immunoglobulin"/>
    <property type="match status" value="1"/>
</dbReference>
<dbReference type="AlphaFoldDB" id="A0AA41N5W8"/>
<evidence type="ECO:0000256" key="1">
    <source>
        <dbReference type="SAM" id="SignalP"/>
    </source>
</evidence>
<gene>
    <name evidence="2" type="ORF">SUZIE_177045</name>
</gene>
<keyword evidence="3" id="KW-1185">Reference proteome</keyword>
<name>A0AA41N5W8_SCICA</name>
<dbReference type="Proteomes" id="UP001166674">
    <property type="component" value="Unassembled WGS sequence"/>
</dbReference>
<evidence type="ECO:0000313" key="2">
    <source>
        <dbReference type="EMBL" id="MBZ3884258.1"/>
    </source>
</evidence>
<dbReference type="InterPro" id="IPR036179">
    <property type="entry name" value="Ig-like_dom_sf"/>
</dbReference>
<dbReference type="Gene3D" id="2.60.40.10">
    <property type="entry name" value="Immunoglobulins"/>
    <property type="match status" value="1"/>
</dbReference>
<keyword evidence="1" id="KW-0732">Signal</keyword>
<evidence type="ECO:0000313" key="3">
    <source>
        <dbReference type="Proteomes" id="UP001166674"/>
    </source>
</evidence>
<dbReference type="PANTHER" id="PTHR23267">
    <property type="entry name" value="IMMUNOGLOBULIN LIGHT CHAIN"/>
    <property type="match status" value="1"/>
</dbReference>
<comment type="caution">
    <text evidence="2">The sequence shown here is derived from an EMBL/GenBank/DDBJ whole genome shotgun (WGS) entry which is preliminary data.</text>
</comment>
<sequence>MRLPAQLLGQLMLWIPGSSGDIAMTLTPLSKPVTPREPVSISCKASHRLLHNNGNTYLNWFFQTPGLSPRSLIYQVSKLTSGVSDRFSGSGSGTDLH</sequence>
<proteinExistence type="predicted"/>
<accession>A0AA41N5W8</accession>
<protein>
    <submittedName>
        <fullName evidence="2">Ig kappa chain V-II region</fullName>
    </submittedName>
</protein>
<reference evidence="2" key="1">
    <citation type="submission" date="2020-03" db="EMBL/GenBank/DDBJ databases">
        <title>Studies in the Genomics of Life Span.</title>
        <authorList>
            <person name="Glass D."/>
        </authorList>
    </citation>
    <scope>NUCLEOTIDE SEQUENCE</scope>
    <source>
        <strain evidence="2">SUZIE</strain>
        <tissue evidence="2">Muscle</tissue>
    </source>
</reference>
<feature type="signal peptide" evidence="1">
    <location>
        <begin position="1"/>
        <end position="19"/>
    </location>
</feature>
<organism evidence="2 3">
    <name type="scientific">Sciurus carolinensis</name>
    <name type="common">Eastern gray squirrel</name>
    <dbReference type="NCBI Taxonomy" id="30640"/>
    <lineage>
        <taxon>Eukaryota</taxon>
        <taxon>Metazoa</taxon>
        <taxon>Chordata</taxon>
        <taxon>Craniata</taxon>
        <taxon>Vertebrata</taxon>
        <taxon>Euteleostomi</taxon>
        <taxon>Mammalia</taxon>
        <taxon>Eutheria</taxon>
        <taxon>Euarchontoglires</taxon>
        <taxon>Glires</taxon>
        <taxon>Rodentia</taxon>
        <taxon>Sciuromorpha</taxon>
        <taxon>Sciuridae</taxon>
        <taxon>Sciurinae</taxon>
        <taxon>Sciurini</taxon>
        <taxon>Sciurus</taxon>
    </lineage>
</organism>
<dbReference type="InterPro" id="IPR050150">
    <property type="entry name" value="IgV_Light_Chain"/>
</dbReference>
<dbReference type="EMBL" id="JAATJV010392037">
    <property type="protein sequence ID" value="MBZ3884258.1"/>
    <property type="molecule type" value="Genomic_DNA"/>
</dbReference>
<dbReference type="InterPro" id="IPR013783">
    <property type="entry name" value="Ig-like_fold"/>
</dbReference>